<gene>
    <name evidence="7" type="ORF">JOC28_001919</name>
</gene>
<keyword evidence="7" id="KW-0418">Kinase</keyword>
<evidence type="ECO:0000256" key="5">
    <source>
        <dbReference type="SAM" id="MobiDB-lite"/>
    </source>
</evidence>
<dbReference type="InterPro" id="IPR041909">
    <property type="entry name" value="Sbi_C3_db_domIV"/>
</dbReference>
<dbReference type="GO" id="GO:0016301">
    <property type="term" value="F:kinase activity"/>
    <property type="evidence" value="ECO:0007669"/>
    <property type="project" value="UniProtKB-KW"/>
</dbReference>
<comment type="subcellular location">
    <subcellularLocation>
        <location evidence="1">Secreted</location>
    </subcellularLocation>
</comment>
<keyword evidence="7" id="KW-0808">Transferase</keyword>
<dbReference type="Gene3D" id="1.10.10.1270">
    <property type="entry name" value="Sbi, C3 binding domain IV"/>
    <property type="match status" value="2"/>
</dbReference>
<evidence type="ECO:0000256" key="2">
    <source>
        <dbReference type="ARBA" id="ARBA00022525"/>
    </source>
</evidence>
<evidence type="ECO:0000313" key="8">
    <source>
        <dbReference type="Proteomes" id="UP000697472"/>
    </source>
</evidence>
<sequence>MKKNKSLILTSLLLGLFGAQLANPQLVTPQSNQIVYAATNSEAESNAEKAVKTLEDNQNRDNLAKAKEKVAALSTSTSKEKLEKRIAAVEQAIIIKEAKAAVKRLEDNQNRDNLASAQAASDQVKDAGTKANLTNRINKVSQAITIKEAQAAVKHLEDNQTRDNVSPAQDATNKVSDPGTKANLENRINAVQNAINIREAEAQAQANAEKAVKNLEDNQTRENQASAQAAVDSVTDANKKAAWQHRINLVDAAISSKEAQAAAAAQAAQAAQAARDAQAASQSQVQSSGGYTRDYRGRWHRANGQYASKAEIAAAGLPW</sequence>
<feature type="compositionally biased region" description="Polar residues" evidence="5">
    <location>
        <begin position="162"/>
        <end position="175"/>
    </location>
</feature>
<dbReference type="RefSeq" id="WP_205010448.1">
    <property type="nucleotide sequence ID" value="NZ_JAFBEH010000056.1"/>
</dbReference>
<evidence type="ECO:0000256" key="3">
    <source>
        <dbReference type="ARBA" id="ARBA00022729"/>
    </source>
</evidence>
<evidence type="ECO:0000256" key="6">
    <source>
        <dbReference type="SAM" id="SignalP"/>
    </source>
</evidence>
<feature type="signal peptide" evidence="6">
    <location>
        <begin position="1"/>
        <end position="22"/>
    </location>
</feature>
<evidence type="ECO:0000256" key="1">
    <source>
        <dbReference type="ARBA" id="ARBA00004613"/>
    </source>
</evidence>
<keyword evidence="3 6" id="KW-0732">Signal</keyword>
<keyword evidence="8" id="KW-1185">Reference proteome</keyword>
<feature type="region of interest" description="Disordered" evidence="5">
    <location>
        <begin position="156"/>
        <end position="185"/>
    </location>
</feature>
<accession>A0ABS2PU71</accession>
<feature type="chain" id="PRO_5045716827" evidence="6">
    <location>
        <begin position="23"/>
        <end position="319"/>
    </location>
</feature>
<dbReference type="EMBL" id="JAFBEH010000056">
    <property type="protein sequence ID" value="MBM7643608.1"/>
    <property type="molecule type" value="Genomic_DNA"/>
</dbReference>
<dbReference type="Proteomes" id="UP000697472">
    <property type="component" value="Unassembled WGS sequence"/>
</dbReference>
<comment type="caution">
    <text evidence="7">The sequence shown here is derived from an EMBL/GenBank/DDBJ whole genome shotgun (WGS) entry which is preliminary data.</text>
</comment>
<feature type="coiled-coil region" evidence="4">
    <location>
        <begin position="40"/>
        <end position="115"/>
    </location>
</feature>
<keyword evidence="4" id="KW-0175">Coiled coil</keyword>
<reference evidence="7 8" key="1">
    <citation type="submission" date="2021-01" db="EMBL/GenBank/DDBJ databases">
        <title>Genomic Encyclopedia of Type Strains, Phase IV (KMG-IV): sequencing the most valuable type-strain genomes for metagenomic binning, comparative biology and taxonomic classification.</title>
        <authorList>
            <person name="Goeker M."/>
        </authorList>
    </citation>
    <scope>NUCLEOTIDE SEQUENCE [LARGE SCALE GENOMIC DNA]</scope>
    <source>
        <strain evidence="7 8">DSM 27382</strain>
    </source>
</reference>
<evidence type="ECO:0000313" key="7">
    <source>
        <dbReference type="EMBL" id="MBM7643608.1"/>
    </source>
</evidence>
<organism evidence="7 8">
    <name type="scientific">Streptococcus loxodontisalivarius</name>
    <dbReference type="NCBI Taxonomy" id="1349415"/>
    <lineage>
        <taxon>Bacteria</taxon>
        <taxon>Bacillati</taxon>
        <taxon>Bacillota</taxon>
        <taxon>Bacilli</taxon>
        <taxon>Lactobacillales</taxon>
        <taxon>Streptococcaceae</taxon>
        <taxon>Streptococcus</taxon>
    </lineage>
</organism>
<name>A0ABS2PU71_9STRE</name>
<protein>
    <submittedName>
        <fullName evidence="7">Chemotaxis protein histidine kinase CheA</fullName>
    </submittedName>
</protein>
<evidence type="ECO:0000256" key="4">
    <source>
        <dbReference type="SAM" id="Coils"/>
    </source>
</evidence>
<proteinExistence type="predicted"/>
<keyword evidence="2" id="KW-0964">Secreted</keyword>